<dbReference type="GO" id="GO:0008104">
    <property type="term" value="P:intracellular protein localization"/>
    <property type="evidence" value="ECO:0007669"/>
    <property type="project" value="TreeGrafter"/>
</dbReference>
<dbReference type="Proteomes" id="UP001149090">
    <property type="component" value="Unassembled WGS sequence"/>
</dbReference>
<evidence type="ECO:0000313" key="3">
    <source>
        <dbReference type="Proteomes" id="UP001149090"/>
    </source>
</evidence>
<sequence>MITFFLHKIHKPKRKEDRNKISANSITLKNLLRLSTLCIQNKQDPLQVLFIKSGALQNVEELIKSQNSEKIDKEFIMFVVDFVQELLRNNFKSTKIFKQNFGYKKFGQLLSNYYNGNPSKDLYKTLCNMLVYKGKFHLRKNFLIQNPDIVSLIFNIFSKSSDMKLFSNILHTFLHICRKSTHNTWCCCEAGIVPIFADIFSKHSFSKIADYSVNFFSLLGSYRLTVPELKYFFRTFKNVPQQNQLIYMSLFLTGIQKMCQEESINSGAFFGFNGISSNLVIPKIDNWPSSKGYTFFTWIRVESFNDNTQNNIKYQPRIFSFLTEKGHGIELFFDPNDKDPNDKTANIVIKIATQIGEVFLHKFEEEIESKKWIFLALTQTPEKKSKIKLYIDGFCVSSIDAKSPIFQDYLSKNKIGSNYLIVSPKVDLCIYRENPFFGQMGAIYFLEDVVTDEEISTIYYSSPNLTQKKEKISRELLSNDFPNNEQNNSKLMKKIEKQKYDSKKKSTIKDLRDRENRSEGCITRKQSVKMYSISNIYSKSFLNFNSKACDLEFAYNQAVSSSTNTDAKSISIAFSIFCYVD</sequence>
<comment type="caution">
    <text evidence="2">The sequence shown here is derived from an EMBL/GenBank/DDBJ whole genome shotgun (WGS) entry which is preliminary data.</text>
</comment>
<dbReference type="GO" id="GO:0005829">
    <property type="term" value="C:cytosol"/>
    <property type="evidence" value="ECO:0007669"/>
    <property type="project" value="TreeGrafter"/>
</dbReference>
<proteinExistence type="predicted"/>
<name>A0A9Q0R521_ANAIG</name>
<reference evidence="2" key="1">
    <citation type="submission" date="2022-10" db="EMBL/GenBank/DDBJ databases">
        <title>Novel sulphate-reducing endosymbionts in the free-living metamonad Anaeramoeba.</title>
        <authorList>
            <person name="Jerlstrom-Hultqvist J."/>
            <person name="Cepicka I."/>
            <person name="Gallot-Lavallee L."/>
            <person name="Salas-Leiva D."/>
            <person name="Curtis B.A."/>
            <person name="Zahonova K."/>
            <person name="Pipaliya S."/>
            <person name="Dacks J."/>
            <person name="Roger A.J."/>
        </authorList>
    </citation>
    <scope>NUCLEOTIDE SEQUENCE</scope>
    <source>
        <strain evidence="2">BMAN</strain>
    </source>
</reference>
<keyword evidence="3" id="KW-1185">Reference proteome</keyword>
<dbReference type="PANTHER" id="PTHR13743">
    <property type="entry name" value="BEIGE/BEACH-RELATED"/>
    <property type="match status" value="1"/>
</dbReference>
<dbReference type="SUPFAM" id="SSF49899">
    <property type="entry name" value="Concanavalin A-like lectins/glucanases"/>
    <property type="match status" value="1"/>
</dbReference>
<dbReference type="EMBL" id="JAPDFW010000146">
    <property type="protein sequence ID" value="KAJ5066344.1"/>
    <property type="molecule type" value="Genomic_DNA"/>
</dbReference>
<dbReference type="InterPro" id="IPR016024">
    <property type="entry name" value="ARM-type_fold"/>
</dbReference>
<accession>A0A9Q0R521</accession>
<dbReference type="AlphaFoldDB" id="A0A9Q0R521"/>
<gene>
    <name evidence="2" type="ORF">M0811_13723</name>
</gene>
<dbReference type="InterPro" id="IPR013320">
    <property type="entry name" value="ConA-like_dom_sf"/>
</dbReference>
<protein>
    <submittedName>
        <fullName evidence="2">Beach domain-containing protein lvsc</fullName>
    </submittedName>
</protein>
<dbReference type="Pfam" id="PF13385">
    <property type="entry name" value="Laminin_G_3"/>
    <property type="match status" value="1"/>
</dbReference>
<feature type="domain" description="Neurobeachin alpha-solenoid region" evidence="1">
    <location>
        <begin position="15"/>
        <end position="258"/>
    </location>
</feature>
<evidence type="ECO:0000313" key="2">
    <source>
        <dbReference type="EMBL" id="KAJ5066344.1"/>
    </source>
</evidence>
<dbReference type="SUPFAM" id="SSF48371">
    <property type="entry name" value="ARM repeat"/>
    <property type="match status" value="1"/>
</dbReference>
<dbReference type="GO" id="GO:0016020">
    <property type="term" value="C:membrane"/>
    <property type="evidence" value="ECO:0007669"/>
    <property type="project" value="TreeGrafter"/>
</dbReference>
<dbReference type="InterPro" id="IPR046852">
    <property type="entry name" value="Neurobeachin_a-sol"/>
</dbReference>
<dbReference type="PANTHER" id="PTHR13743:SF112">
    <property type="entry name" value="BEACH DOMAIN-CONTAINING PROTEIN"/>
    <property type="match status" value="1"/>
</dbReference>
<dbReference type="Gene3D" id="2.60.120.200">
    <property type="match status" value="1"/>
</dbReference>
<dbReference type="OrthoDB" id="8115936at2759"/>
<dbReference type="InterPro" id="IPR050865">
    <property type="entry name" value="BEACH_Domain"/>
</dbReference>
<evidence type="ECO:0000259" key="1">
    <source>
        <dbReference type="Pfam" id="PF20425"/>
    </source>
</evidence>
<organism evidence="2 3">
    <name type="scientific">Anaeramoeba ignava</name>
    <name type="common">Anaerobic marine amoeba</name>
    <dbReference type="NCBI Taxonomy" id="1746090"/>
    <lineage>
        <taxon>Eukaryota</taxon>
        <taxon>Metamonada</taxon>
        <taxon>Anaeramoebidae</taxon>
        <taxon>Anaeramoeba</taxon>
    </lineage>
</organism>
<dbReference type="Pfam" id="PF20425">
    <property type="entry name" value="Neurobeachin"/>
    <property type="match status" value="1"/>
</dbReference>
<dbReference type="GO" id="GO:0019901">
    <property type="term" value="F:protein kinase binding"/>
    <property type="evidence" value="ECO:0007669"/>
    <property type="project" value="TreeGrafter"/>
</dbReference>